<feature type="domain" description="DUF305" evidence="2">
    <location>
        <begin position="59"/>
        <end position="204"/>
    </location>
</feature>
<comment type="caution">
    <text evidence="3">The sequence shown here is derived from an EMBL/GenBank/DDBJ whole genome shotgun (WGS) entry which is preliminary data.</text>
</comment>
<keyword evidence="1" id="KW-0732">Signal</keyword>
<protein>
    <submittedName>
        <fullName evidence="3">Uncharacterized protein (DUF305 family)</fullName>
    </submittedName>
</protein>
<evidence type="ECO:0000313" key="3">
    <source>
        <dbReference type="EMBL" id="MBA8949896.1"/>
    </source>
</evidence>
<feature type="signal peptide" evidence="1">
    <location>
        <begin position="1"/>
        <end position="31"/>
    </location>
</feature>
<evidence type="ECO:0000256" key="1">
    <source>
        <dbReference type="SAM" id="SignalP"/>
    </source>
</evidence>
<organism evidence="3 4">
    <name type="scientific">Actinomadura namibiensis</name>
    <dbReference type="NCBI Taxonomy" id="182080"/>
    <lineage>
        <taxon>Bacteria</taxon>
        <taxon>Bacillati</taxon>
        <taxon>Actinomycetota</taxon>
        <taxon>Actinomycetes</taxon>
        <taxon>Streptosporangiales</taxon>
        <taxon>Thermomonosporaceae</taxon>
        <taxon>Actinomadura</taxon>
    </lineage>
</organism>
<dbReference type="AlphaFoldDB" id="A0A7W3LKM7"/>
<keyword evidence="4" id="KW-1185">Reference proteome</keyword>
<sequence length="207" mass="21897">MAAAVSPRLGRRAVALAALAPLLLTACGTGAGTPKAGHGHGHGRPAANAAAAPGHNDADVMFLQMMIEHHRQGLEMARLAAGRAPREEVRRLAAAVAATQADEVRTMRSWLTRWSEPTTVDHAPGAHADHGGMPATGEKEIRALRGAKGAEFENAFLSLFLAHQHNAVKMARTETSRGGDAETKAFAQRVVESRSDQIRQMLGLLNA</sequence>
<dbReference type="Proteomes" id="UP000572680">
    <property type="component" value="Unassembled WGS sequence"/>
</dbReference>
<evidence type="ECO:0000259" key="2">
    <source>
        <dbReference type="Pfam" id="PF03713"/>
    </source>
</evidence>
<accession>A0A7W3LKM7</accession>
<proteinExistence type="predicted"/>
<dbReference type="InterPro" id="IPR005183">
    <property type="entry name" value="DUF305_CopM-like"/>
</dbReference>
<dbReference type="RefSeq" id="WP_220509122.1">
    <property type="nucleotide sequence ID" value="NZ_BAAALP010000027.1"/>
</dbReference>
<feature type="chain" id="PRO_5030824808" evidence="1">
    <location>
        <begin position="32"/>
        <end position="207"/>
    </location>
</feature>
<dbReference type="InterPro" id="IPR012347">
    <property type="entry name" value="Ferritin-like"/>
</dbReference>
<dbReference type="PANTHER" id="PTHR36933:SF1">
    <property type="entry name" value="SLL0788 PROTEIN"/>
    <property type="match status" value="1"/>
</dbReference>
<dbReference type="Pfam" id="PF03713">
    <property type="entry name" value="DUF305"/>
    <property type="match status" value="1"/>
</dbReference>
<dbReference type="EMBL" id="JACJIA010000002">
    <property type="protein sequence ID" value="MBA8949896.1"/>
    <property type="molecule type" value="Genomic_DNA"/>
</dbReference>
<evidence type="ECO:0000313" key="4">
    <source>
        <dbReference type="Proteomes" id="UP000572680"/>
    </source>
</evidence>
<gene>
    <name evidence="3" type="ORF">HNR61_001509</name>
</gene>
<dbReference type="Gene3D" id="1.20.1260.10">
    <property type="match status" value="1"/>
</dbReference>
<name>A0A7W3LKM7_ACTNM</name>
<dbReference type="PANTHER" id="PTHR36933">
    <property type="entry name" value="SLL0788 PROTEIN"/>
    <property type="match status" value="1"/>
</dbReference>
<reference evidence="3 4" key="1">
    <citation type="submission" date="2020-08" db="EMBL/GenBank/DDBJ databases">
        <title>Genomic Encyclopedia of Type Strains, Phase IV (KMG-IV): sequencing the most valuable type-strain genomes for metagenomic binning, comparative biology and taxonomic classification.</title>
        <authorList>
            <person name="Goeker M."/>
        </authorList>
    </citation>
    <scope>NUCLEOTIDE SEQUENCE [LARGE SCALE GENOMIC DNA]</scope>
    <source>
        <strain evidence="3 4">DSM 44197</strain>
    </source>
</reference>